<dbReference type="InterPro" id="IPR052901">
    <property type="entry name" value="Bact_TGase-like"/>
</dbReference>
<dbReference type="PANTHER" id="PTHR42736">
    <property type="entry name" value="PROTEIN-GLUTAMINE GAMMA-GLUTAMYLTRANSFERASE"/>
    <property type="match status" value="1"/>
</dbReference>
<accession>A0A1M7AKK6</accession>
<feature type="compositionally biased region" description="Low complexity" evidence="1">
    <location>
        <begin position="699"/>
        <end position="715"/>
    </location>
</feature>
<dbReference type="Pfam" id="PF01841">
    <property type="entry name" value="Transglut_core"/>
    <property type="match status" value="1"/>
</dbReference>
<dbReference type="OrthoDB" id="9804872at2"/>
<feature type="transmembrane region" description="Helical" evidence="2">
    <location>
        <begin position="143"/>
        <end position="164"/>
    </location>
</feature>
<dbReference type="RefSeq" id="WP_073279807.1">
    <property type="nucleotide sequence ID" value="NZ_FRAC01000033.1"/>
</dbReference>
<proteinExistence type="predicted"/>
<feature type="transmembrane region" description="Helical" evidence="2">
    <location>
        <begin position="240"/>
        <end position="261"/>
    </location>
</feature>
<dbReference type="AlphaFoldDB" id="A0A1M7AKK6"/>
<evidence type="ECO:0000256" key="2">
    <source>
        <dbReference type="SAM" id="Phobius"/>
    </source>
</evidence>
<evidence type="ECO:0000256" key="1">
    <source>
        <dbReference type="SAM" id="MobiDB-lite"/>
    </source>
</evidence>
<dbReference type="Proteomes" id="UP000184386">
    <property type="component" value="Unassembled WGS sequence"/>
</dbReference>
<keyword evidence="2" id="KW-1133">Transmembrane helix</keyword>
<feature type="transmembrane region" description="Helical" evidence="2">
    <location>
        <begin position="195"/>
        <end position="212"/>
    </location>
</feature>
<keyword evidence="2" id="KW-0812">Transmembrane</keyword>
<dbReference type="Gene3D" id="3.10.620.30">
    <property type="match status" value="1"/>
</dbReference>
<keyword evidence="5" id="KW-1185">Reference proteome</keyword>
<dbReference type="InterPro" id="IPR038765">
    <property type="entry name" value="Papain-like_cys_pep_sf"/>
</dbReference>
<feature type="domain" description="Transglutaminase-like" evidence="3">
    <location>
        <begin position="586"/>
        <end position="682"/>
    </location>
</feature>
<reference evidence="4 5" key="1">
    <citation type="submission" date="2016-11" db="EMBL/GenBank/DDBJ databases">
        <authorList>
            <person name="Jaros S."/>
            <person name="Januszkiewicz K."/>
            <person name="Wedrychowicz H."/>
        </authorList>
    </citation>
    <scope>NUCLEOTIDE SEQUENCE [LARGE SCALE GENOMIC DNA]</scope>
    <source>
        <strain evidence="4 5">DSM 15929</strain>
    </source>
</reference>
<keyword evidence="2" id="KW-0472">Membrane</keyword>
<feature type="transmembrane region" description="Helical" evidence="2">
    <location>
        <begin position="86"/>
        <end position="104"/>
    </location>
</feature>
<feature type="region of interest" description="Disordered" evidence="1">
    <location>
        <begin position="684"/>
        <end position="734"/>
    </location>
</feature>
<evidence type="ECO:0000313" key="4">
    <source>
        <dbReference type="EMBL" id="SHL43268.1"/>
    </source>
</evidence>
<name>A0A1M7AKK6_9FIRM</name>
<dbReference type="SMART" id="SM00460">
    <property type="entry name" value="TGc"/>
    <property type="match status" value="1"/>
</dbReference>
<organism evidence="4 5">
    <name type="scientific">Anaerocolumna jejuensis DSM 15929</name>
    <dbReference type="NCBI Taxonomy" id="1121322"/>
    <lineage>
        <taxon>Bacteria</taxon>
        <taxon>Bacillati</taxon>
        <taxon>Bacillota</taxon>
        <taxon>Clostridia</taxon>
        <taxon>Lachnospirales</taxon>
        <taxon>Lachnospiraceae</taxon>
        <taxon>Anaerocolumna</taxon>
    </lineage>
</organism>
<feature type="transmembrane region" description="Helical" evidence="2">
    <location>
        <begin position="743"/>
        <end position="765"/>
    </location>
</feature>
<protein>
    <submittedName>
        <fullName evidence="4">Transglutaminase-like superfamily protein</fullName>
    </submittedName>
</protein>
<dbReference type="InterPro" id="IPR002931">
    <property type="entry name" value="Transglutaminase-like"/>
</dbReference>
<evidence type="ECO:0000313" key="5">
    <source>
        <dbReference type="Proteomes" id="UP000184386"/>
    </source>
</evidence>
<feature type="compositionally biased region" description="Basic and acidic residues" evidence="1">
    <location>
        <begin position="721"/>
        <end position="733"/>
    </location>
</feature>
<gene>
    <name evidence="4" type="ORF">SAMN02745136_04879</name>
</gene>
<evidence type="ECO:0000259" key="3">
    <source>
        <dbReference type="SMART" id="SM00460"/>
    </source>
</evidence>
<feature type="transmembrane region" description="Helical" evidence="2">
    <location>
        <begin position="59"/>
        <end position="79"/>
    </location>
</feature>
<dbReference type="PANTHER" id="PTHR42736:SF1">
    <property type="entry name" value="PROTEIN-GLUTAMINE GAMMA-GLUTAMYLTRANSFERASE"/>
    <property type="match status" value="1"/>
</dbReference>
<sequence length="877" mass="99293">MRAKKEKSFDGISIRGKETVMAVGYGSYPCLQSIMQIILIEAVLYSVIFGFATGLKLPVVQLPLLGAIFFFGLVCWGLFAFFKAGIVIFLPILATYLYGFFRMWKEVGNGFWQIENYFITFMNKYYGTHAYTFLVDNYEPARVITVFLIFVTLPLALILSLIILNKASHLLYYPVTLPIIILPFVVGRIPSTSSFSAYIAATFGIFVLGNHIRMSGAGTKEERAALKEQKKIMDSSHYRINIKGSFLIFCSVLLLFLLIPFCFSKTTYEYKMNIPKVKKEVRVKIEKIDVKNVADYFGFLNNGKIVIFKYYTASGGLNEGRLGGVGKLNYDNKTDIIINVLENSKTVYLKGFTGSTYDGNAWNGLSDEAMADYAQYKAMWENINLEAADQTGGLIRLMEEALGYVQPMGFYRDYMNIQNVGANSKYTYMPYYPSLNEETGMDTANPEYSKSSAAHMGYLISYYYYTGKEDILNRDFFTELAKYQQKPAVYGGMNEELKNKLMEYKETDKQYRTFIEKYYMQVPYSGLEQLKADMEGKYAEMREKYGEEKALSELTAYIRTYIQKNTAYSLKPGTLPKGKDFVEYFLYEKKQGFCTHYASAAVLAYRFAGVPARYVEGYIAKPTAIKNGKNIGSKTVTVFSENDEMKQQTVVEREVRISDSGAHAWVEVYKDGWGWVPVEMTPGFQTEEDSTPAGQNEITPSVTPTPQATATPTVPEQSDTNNEKDSSGAEKTAKGGHMNYKDIAVFMLTAMLITLVFLITAGVLIKVYRFISLKKAEPGKKTILIYRKVKFLIRAAGVPLDEADYKHSALMVEDNLQQLKEKEFLQFIDIVLKARFGSGPLTPEEAESAGNYYQLVKKTVFRSLPVLKRIICGLYFV</sequence>
<dbReference type="STRING" id="1121322.SAMN02745136_04879"/>
<feature type="transmembrane region" description="Helical" evidence="2">
    <location>
        <begin position="171"/>
        <end position="189"/>
    </location>
</feature>
<dbReference type="SUPFAM" id="SSF54001">
    <property type="entry name" value="Cysteine proteinases"/>
    <property type="match status" value="1"/>
</dbReference>
<dbReference type="EMBL" id="FRAC01000033">
    <property type="protein sequence ID" value="SHL43268.1"/>
    <property type="molecule type" value="Genomic_DNA"/>
</dbReference>